<keyword evidence="7" id="KW-0547">Nucleotide-binding</keyword>
<comment type="catalytic activity">
    <reaction evidence="1">
        <text>ATP + protein L-histidine = ADP + protein N-phospho-L-histidine.</text>
        <dbReference type="EC" id="2.7.13.3"/>
    </reaction>
</comment>
<evidence type="ECO:0000256" key="5">
    <source>
        <dbReference type="ARBA" id="ARBA00022553"/>
    </source>
</evidence>
<dbReference type="Pfam" id="PF00672">
    <property type="entry name" value="HAMP"/>
    <property type="match status" value="1"/>
</dbReference>
<keyword evidence="5" id="KW-0597">Phosphoprotein</keyword>
<organism evidence="13 14">
    <name type="scientific">Litoribrevibacter euphylliae</name>
    <dbReference type="NCBI Taxonomy" id="1834034"/>
    <lineage>
        <taxon>Bacteria</taxon>
        <taxon>Pseudomonadati</taxon>
        <taxon>Pseudomonadota</taxon>
        <taxon>Gammaproteobacteria</taxon>
        <taxon>Oceanospirillales</taxon>
        <taxon>Oceanospirillaceae</taxon>
        <taxon>Litoribrevibacter</taxon>
    </lineage>
</organism>
<keyword evidence="14" id="KW-1185">Reference proteome</keyword>
<dbReference type="PANTHER" id="PTHR44936:SF10">
    <property type="entry name" value="SENSOR PROTEIN RSTB"/>
    <property type="match status" value="1"/>
</dbReference>
<evidence type="ECO:0000256" key="9">
    <source>
        <dbReference type="ARBA" id="ARBA00022840"/>
    </source>
</evidence>
<dbReference type="SMART" id="SM00304">
    <property type="entry name" value="HAMP"/>
    <property type="match status" value="1"/>
</dbReference>
<keyword evidence="4" id="KW-1003">Cell membrane</keyword>
<protein>
    <recommendedName>
        <fullName evidence="3">histidine kinase</fullName>
        <ecNumber evidence="3">2.7.13.3</ecNumber>
    </recommendedName>
</protein>
<dbReference type="InterPro" id="IPR036097">
    <property type="entry name" value="HisK_dim/P_sf"/>
</dbReference>
<evidence type="ECO:0000256" key="6">
    <source>
        <dbReference type="ARBA" id="ARBA00022679"/>
    </source>
</evidence>
<dbReference type="RefSeq" id="WP_386722734.1">
    <property type="nucleotide sequence ID" value="NZ_JBHRSZ010000007.1"/>
</dbReference>
<dbReference type="InterPro" id="IPR003594">
    <property type="entry name" value="HATPase_dom"/>
</dbReference>
<dbReference type="SMART" id="SM00387">
    <property type="entry name" value="HATPase_c"/>
    <property type="match status" value="1"/>
</dbReference>
<dbReference type="PANTHER" id="PTHR44936">
    <property type="entry name" value="SENSOR PROTEIN CREC"/>
    <property type="match status" value="1"/>
</dbReference>
<reference evidence="14" key="1">
    <citation type="journal article" date="2019" name="Int. J. Syst. Evol. Microbiol.">
        <title>The Global Catalogue of Microorganisms (GCM) 10K type strain sequencing project: providing services to taxonomists for standard genome sequencing and annotation.</title>
        <authorList>
            <consortium name="The Broad Institute Genomics Platform"/>
            <consortium name="The Broad Institute Genome Sequencing Center for Infectious Disease"/>
            <person name="Wu L."/>
            <person name="Ma J."/>
        </authorList>
    </citation>
    <scope>NUCLEOTIDE SEQUENCE [LARGE SCALE GENOMIC DNA]</scope>
    <source>
        <strain evidence="14">KCTC 52438</strain>
    </source>
</reference>
<dbReference type="SMART" id="SM00388">
    <property type="entry name" value="HisKA"/>
    <property type="match status" value="1"/>
</dbReference>
<dbReference type="InterPro" id="IPR050980">
    <property type="entry name" value="2C_sensor_his_kinase"/>
</dbReference>
<dbReference type="GO" id="GO:0005524">
    <property type="term" value="F:ATP binding"/>
    <property type="evidence" value="ECO:0007669"/>
    <property type="project" value="UniProtKB-KW"/>
</dbReference>
<keyword evidence="8" id="KW-0418">Kinase</keyword>
<dbReference type="Pfam" id="PF00512">
    <property type="entry name" value="HisKA"/>
    <property type="match status" value="1"/>
</dbReference>
<dbReference type="InterPro" id="IPR003660">
    <property type="entry name" value="HAMP_dom"/>
</dbReference>
<evidence type="ECO:0000313" key="13">
    <source>
        <dbReference type="EMBL" id="MFC3152810.1"/>
    </source>
</evidence>
<comment type="subcellular location">
    <subcellularLocation>
        <location evidence="2">Cell membrane</location>
        <topology evidence="2">Multi-pass membrane protein</topology>
    </subcellularLocation>
</comment>
<dbReference type="EMBL" id="JBHRSZ010000007">
    <property type="protein sequence ID" value="MFC3152810.1"/>
    <property type="molecule type" value="Genomic_DNA"/>
</dbReference>
<feature type="transmembrane region" description="Helical" evidence="10">
    <location>
        <begin position="6"/>
        <end position="22"/>
    </location>
</feature>
<evidence type="ECO:0000256" key="8">
    <source>
        <dbReference type="ARBA" id="ARBA00022777"/>
    </source>
</evidence>
<evidence type="ECO:0000259" key="12">
    <source>
        <dbReference type="PROSITE" id="PS50885"/>
    </source>
</evidence>
<name>A0ABV7HKY0_9GAMM</name>
<dbReference type="CDD" id="cd00082">
    <property type="entry name" value="HisKA"/>
    <property type="match status" value="1"/>
</dbReference>
<keyword evidence="10" id="KW-0812">Transmembrane</keyword>
<feature type="domain" description="HAMP" evidence="12">
    <location>
        <begin position="277"/>
        <end position="329"/>
    </location>
</feature>
<dbReference type="PROSITE" id="PS50885">
    <property type="entry name" value="HAMP"/>
    <property type="match status" value="1"/>
</dbReference>
<feature type="transmembrane region" description="Helical" evidence="10">
    <location>
        <begin position="256"/>
        <end position="280"/>
    </location>
</feature>
<proteinExistence type="predicted"/>
<keyword evidence="9 13" id="KW-0067">ATP-binding</keyword>
<dbReference type="InterPro" id="IPR036890">
    <property type="entry name" value="HATPase_C_sf"/>
</dbReference>
<evidence type="ECO:0000259" key="11">
    <source>
        <dbReference type="PROSITE" id="PS50109"/>
    </source>
</evidence>
<feature type="domain" description="Histidine kinase" evidence="11">
    <location>
        <begin position="337"/>
        <end position="552"/>
    </location>
</feature>
<accession>A0ABV7HKY0</accession>
<dbReference type="InterPro" id="IPR005467">
    <property type="entry name" value="His_kinase_dom"/>
</dbReference>
<dbReference type="Gene3D" id="3.30.565.10">
    <property type="entry name" value="Histidine kinase-like ATPase, C-terminal domain"/>
    <property type="match status" value="1"/>
</dbReference>
<keyword evidence="6" id="KW-0808">Transferase</keyword>
<evidence type="ECO:0000256" key="4">
    <source>
        <dbReference type="ARBA" id="ARBA00022475"/>
    </source>
</evidence>
<dbReference type="InterPro" id="IPR003661">
    <property type="entry name" value="HisK_dim/P_dom"/>
</dbReference>
<dbReference type="SUPFAM" id="SSF55874">
    <property type="entry name" value="ATPase domain of HSP90 chaperone/DNA topoisomerase II/histidine kinase"/>
    <property type="match status" value="1"/>
</dbReference>
<comment type="caution">
    <text evidence="13">The sequence shown here is derived from an EMBL/GenBank/DDBJ whole genome shotgun (WGS) entry which is preliminary data.</text>
</comment>
<dbReference type="PROSITE" id="PS50109">
    <property type="entry name" value="HIS_KIN"/>
    <property type="match status" value="1"/>
</dbReference>
<keyword evidence="10" id="KW-0472">Membrane</keyword>
<dbReference type="PRINTS" id="PR00344">
    <property type="entry name" value="BCTRLSENSOR"/>
</dbReference>
<evidence type="ECO:0000256" key="3">
    <source>
        <dbReference type="ARBA" id="ARBA00012438"/>
    </source>
</evidence>
<evidence type="ECO:0000256" key="2">
    <source>
        <dbReference type="ARBA" id="ARBA00004651"/>
    </source>
</evidence>
<dbReference type="Pfam" id="PF02518">
    <property type="entry name" value="HATPase_c"/>
    <property type="match status" value="1"/>
</dbReference>
<dbReference type="Proteomes" id="UP001595476">
    <property type="component" value="Unassembled WGS sequence"/>
</dbReference>
<dbReference type="CDD" id="cd06225">
    <property type="entry name" value="HAMP"/>
    <property type="match status" value="1"/>
</dbReference>
<evidence type="ECO:0000256" key="1">
    <source>
        <dbReference type="ARBA" id="ARBA00000085"/>
    </source>
</evidence>
<keyword evidence="10" id="KW-1133">Transmembrane helix</keyword>
<gene>
    <name evidence="13" type="ORF">ACFOEK_17360</name>
</gene>
<dbReference type="EC" id="2.7.13.3" evidence="3"/>
<sequence>MIKAFFRIWILVFIPLGFLLFSESMNPIKMMNHWFVSDRVNETFKGTFYLIEQRLAALPEEQWQAEIHALADYFGYELYLLSQEQIQQAEQDASQAQVGVVLSEDNQTALLALPPNETLLILADNDSDVLVKRLDASSWWLYMMLDESEYLDTLNQSRGTLHLLMARFQETDSSYWPVLIAQLQPEFGFELAVSPLSQLGLSPEHHRQLLEQGIAWSLKEDASTVIYQRLPDQHTVEDPMILVADRIPLPGPELTILALALIILVGSISLGIFLFIFVLWRELNRLKAATSEFGKGNLQHRAEVKKGSMISELSQTYNRMADQIEGMIQSQRELTNAMAHDLRTPLSRVSFAFEMLQSADTTEEEQARYRQSIASGIDTLDHLIQQILALSRYSRVADITQFREVAFAKLLEQEIVQSRIEHPQLSFDLSVAPELSDQLIKLDARAMVRLVNNLLANACRFAASNIRVTLTVEGNSYLLNVDDDGPGIPESERYAVFEPFKQLNNEQREVSKEHGLGLAIVQQIIYWHQGQVWAEESDLGGARFCVRWPILCP</sequence>
<dbReference type="SUPFAM" id="SSF47384">
    <property type="entry name" value="Homodimeric domain of signal transducing histidine kinase"/>
    <property type="match status" value="1"/>
</dbReference>
<evidence type="ECO:0000256" key="7">
    <source>
        <dbReference type="ARBA" id="ARBA00022741"/>
    </source>
</evidence>
<dbReference type="Gene3D" id="1.10.287.130">
    <property type="match status" value="1"/>
</dbReference>
<evidence type="ECO:0000313" key="14">
    <source>
        <dbReference type="Proteomes" id="UP001595476"/>
    </source>
</evidence>
<evidence type="ECO:0000256" key="10">
    <source>
        <dbReference type="SAM" id="Phobius"/>
    </source>
</evidence>
<dbReference type="InterPro" id="IPR004358">
    <property type="entry name" value="Sig_transdc_His_kin-like_C"/>
</dbReference>